<dbReference type="Proteomes" id="UP001152484">
    <property type="component" value="Unassembled WGS sequence"/>
</dbReference>
<organism evidence="1 2">
    <name type="scientific">Cuscuta europaea</name>
    <name type="common">European dodder</name>
    <dbReference type="NCBI Taxonomy" id="41803"/>
    <lineage>
        <taxon>Eukaryota</taxon>
        <taxon>Viridiplantae</taxon>
        <taxon>Streptophyta</taxon>
        <taxon>Embryophyta</taxon>
        <taxon>Tracheophyta</taxon>
        <taxon>Spermatophyta</taxon>
        <taxon>Magnoliopsida</taxon>
        <taxon>eudicotyledons</taxon>
        <taxon>Gunneridae</taxon>
        <taxon>Pentapetalae</taxon>
        <taxon>asterids</taxon>
        <taxon>lamiids</taxon>
        <taxon>Solanales</taxon>
        <taxon>Convolvulaceae</taxon>
        <taxon>Cuscuteae</taxon>
        <taxon>Cuscuta</taxon>
        <taxon>Cuscuta subgen. Cuscuta</taxon>
    </lineage>
</organism>
<name>A0A9P1EA51_CUSEU</name>
<dbReference type="AlphaFoldDB" id="A0A9P1EA51"/>
<gene>
    <name evidence="1" type="ORF">CEURO_LOCUS11081</name>
</gene>
<dbReference type="OrthoDB" id="407555at2759"/>
<sequence length="163" mass="15280">MAIVGCNSFEQGRGLGLGSGLDWVVADGGWSGGLAWRSFGEADGGRCHKEVAGGTAENFPTATMAGGRAVTGVGGRAIIVVGVTVAGFGFCTVENIPASTIAGGQAVTGVSGRAATVAGVTEIVTGGGGSAGFGDGGGGAGAGDGAGAGVAATGVPVPAKEYY</sequence>
<evidence type="ECO:0000313" key="2">
    <source>
        <dbReference type="Proteomes" id="UP001152484"/>
    </source>
</evidence>
<evidence type="ECO:0000313" key="1">
    <source>
        <dbReference type="EMBL" id="CAH9090043.1"/>
    </source>
</evidence>
<comment type="caution">
    <text evidence="1">The sequence shown here is derived from an EMBL/GenBank/DDBJ whole genome shotgun (WGS) entry which is preliminary data.</text>
</comment>
<proteinExistence type="predicted"/>
<reference evidence="1" key="1">
    <citation type="submission" date="2022-07" db="EMBL/GenBank/DDBJ databases">
        <authorList>
            <person name="Macas J."/>
            <person name="Novak P."/>
            <person name="Neumann P."/>
        </authorList>
    </citation>
    <scope>NUCLEOTIDE SEQUENCE</scope>
</reference>
<keyword evidence="2" id="KW-1185">Reference proteome</keyword>
<dbReference type="EMBL" id="CAMAPE010000021">
    <property type="protein sequence ID" value="CAH9090043.1"/>
    <property type="molecule type" value="Genomic_DNA"/>
</dbReference>
<accession>A0A9P1EA51</accession>
<protein>
    <submittedName>
        <fullName evidence="1">Uncharacterized protein</fullName>
    </submittedName>
</protein>